<dbReference type="EMBL" id="UYYF01004625">
    <property type="protein sequence ID" value="VDN05940.1"/>
    <property type="molecule type" value="Genomic_DNA"/>
</dbReference>
<name>A0A158RCQ1_THECL</name>
<protein>
    <submittedName>
        <fullName evidence="3">Globin family profile domain-containing protein</fullName>
    </submittedName>
</protein>
<keyword evidence="2" id="KW-1185">Reference proteome</keyword>
<reference evidence="3" key="1">
    <citation type="submission" date="2016-04" db="UniProtKB">
        <authorList>
            <consortium name="WormBaseParasite"/>
        </authorList>
    </citation>
    <scope>IDENTIFICATION</scope>
</reference>
<reference evidence="1 2" key="2">
    <citation type="submission" date="2018-11" db="EMBL/GenBank/DDBJ databases">
        <authorList>
            <consortium name="Pathogen Informatics"/>
        </authorList>
    </citation>
    <scope>NUCLEOTIDE SEQUENCE [LARGE SCALE GENOMIC DNA]</scope>
</reference>
<gene>
    <name evidence="1" type="ORF">TCLT_LOCUS8385</name>
</gene>
<accession>A0A158RCQ1</accession>
<dbReference type="Proteomes" id="UP000276776">
    <property type="component" value="Unassembled WGS sequence"/>
</dbReference>
<dbReference type="OrthoDB" id="5815000at2759"/>
<organism evidence="3">
    <name type="scientific">Thelazia callipaeda</name>
    <name type="common">Oriental eyeworm</name>
    <name type="synonym">Parasitic nematode</name>
    <dbReference type="NCBI Taxonomy" id="103827"/>
    <lineage>
        <taxon>Eukaryota</taxon>
        <taxon>Metazoa</taxon>
        <taxon>Ecdysozoa</taxon>
        <taxon>Nematoda</taxon>
        <taxon>Chromadorea</taxon>
        <taxon>Rhabditida</taxon>
        <taxon>Spirurina</taxon>
        <taxon>Spiruromorpha</taxon>
        <taxon>Thelazioidea</taxon>
        <taxon>Thelaziidae</taxon>
        <taxon>Thelazia</taxon>
    </lineage>
</organism>
<proteinExistence type="predicted"/>
<dbReference type="OMA" id="CCISKSA"/>
<evidence type="ECO:0000313" key="2">
    <source>
        <dbReference type="Proteomes" id="UP000276776"/>
    </source>
</evidence>
<dbReference type="WBParaSite" id="TCLT_0000839601-mRNA-1">
    <property type="protein sequence ID" value="TCLT_0000839601-mRNA-1"/>
    <property type="gene ID" value="TCLT_0000839601"/>
</dbReference>
<evidence type="ECO:0000313" key="1">
    <source>
        <dbReference type="EMBL" id="VDN05940.1"/>
    </source>
</evidence>
<evidence type="ECO:0000313" key="3">
    <source>
        <dbReference type="WBParaSite" id="TCLT_0000839601-mRNA-1"/>
    </source>
</evidence>
<dbReference type="AlphaFoldDB" id="A0A158RCQ1"/>
<sequence>MGKKWRRKIWKKLVLTELVNSIEVTYSRTLRRFAVSNKQNLPDFSDIVHLTIAFQGISLSSEQMTLVKNALKCWSEKTKSTPGEMAHLYIRKKYPNMRQEFEKHQKLSEFYQSTINKIIDMAVEIIGSLDDSLGPLLVSYAEGSGILTGRDCFDQYYWQKVFEALCTLPHQFPRLKRQEVTLNWRIIILFLCYKIEYAVQLQNQYAYNRYSFDNPCFC</sequence>